<keyword evidence="1" id="KW-0812">Transmembrane</keyword>
<dbReference type="PANTHER" id="PTHR35342:SF5">
    <property type="entry name" value="TRICARBOXYLIC TRANSPORT PROTEIN"/>
    <property type="match status" value="1"/>
</dbReference>
<evidence type="ECO:0000313" key="3">
    <source>
        <dbReference type="EMBL" id="AND40158.1"/>
    </source>
</evidence>
<feature type="transmembrane region" description="Helical" evidence="1">
    <location>
        <begin position="461"/>
        <end position="483"/>
    </location>
</feature>
<dbReference type="Proteomes" id="UP000077856">
    <property type="component" value="Chromosome"/>
</dbReference>
<feature type="transmembrane region" description="Helical" evidence="1">
    <location>
        <begin position="198"/>
        <end position="218"/>
    </location>
</feature>
<dbReference type="AlphaFoldDB" id="A0A160MCL6"/>
<dbReference type="KEGG" id="bon:A361_13705"/>
<feature type="transmembrane region" description="Helical" evidence="1">
    <location>
        <begin position="382"/>
        <end position="402"/>
    </location>
</feature>
<feature type="transmembrane region" description="Helical" evidence="1">
    <location>
        <begin position="59"/>
        <end position="80"/>
    </location>
</feature>
<protein>
    <submittedName>
        <fullName evidence="3">C4-dicarboxylate ABC transporter permease</fullName>
    </submittedName>
</protein>
<dbReference type="STRING" id="1196031.A361_13705"/>
<feature type="transmembrane region" description="Helical" evidence="1">
    <location>
        <begin position="20"/>
        <end position="47"/>
    </location>
</feature>
<feature type="domain" description="DUF112" evidence="2">
    <location>
        <begin position="19"/>
        <end position="435"/>
    </location>
</feature>
<keyword evidence="1" id="KW-1133">Transmembrane helix</keyword>
<organism evidence="3 4">
    <name type="scientific">Cytobacillus oceanisediminis 2691</name>
    <dbReference type="NCBI Taxonomy" id="1196031"/>
    <lineage>
        <taxon>Bacteria</taxon>
        <taxon>Bacillati</taxon>
        <taxon>Bacillota</taxon>
        <taxon>Bacilli</taxon>
        <taxon>Bacillales</taxon>
        <taxon>Bacillaceae</taxon>
        <taxon>Cytobacillus</taxon>
    </lineage>
</organism>
<gene>
    <name evidence="3" type="ORF">A361_13705</name>
</gene>
<evidence type="ECO:0000256" key="1">
    <source>
        <dbReference type="SAM" id="Phobius"/>
    </source>
</evidence>
<evidence type="ECO:0000259" key="2">
    <source>
        <dbReference type="Pfam" id="PF01970"/>
    </source>
</evidence>
<feature type="transmembrane region" description="Helical" evidence="1">
    <location>
        <begin position="253"/>
        <end position="276"/>
    </location>
</feature>
<accession>A0A160MCL6</accession>
<feature type="transmembrane region" description="Helical" evidence="1">
    <location>
        <begin position="107"/>
        <end position="133"/>
    </location>
</feature>
<feature type="transmembrane region" description="Helical" evidence="1">
    <location>
        <begin position="318"/>
        <end position="338"/>
    </location>
</feature>
<dbReference type="InterPro" id="IPR002823">
    <property type="entry name" value="DUF112_TM"/>
</dbReference>
<feature type="transmembrane region" description="Helical" evidence="1">
    <location>
        <begin position="145"/>
        <end position="178"/>
    </location>
</feature>
<feature type="transmembrane region" description="Helical" evidence="1">
    <location>
        <begin position="407"/>
        <end position="423"/>
    </location>
</feature>
<dbReference type="Pfam" id="PF01970">
    <property type="entry name" value="TctA"/>
    <property type="match status" value="1"/>
</dbReference>
<keyword evidence="1" id="KW-0472">Membrane</keyword>
<dbReference type="RefSeq" id="WP_019383103.1">
    <property type="nucleotide sequence ID" value="NZ_CP015506.1"/>
</dbReference>
<dbReference type="EMBL" id="CP015506">
    <property type="protein sequence ID" value="AND40158.1"/>
    <property type="molecule type" value="Genomic_DNA"/>
</dbReference>
<proteinExistence type="predicted"/>
<feature type="transmembrane region" description="Helical" evidence="1">
    <location>
        <begin position="350"/>
        <end position="370"/>
    </location>
</feature>
<sequence length="503" mass="53139">MIEGLLGGFGNLFQPFNFFILMVGVLLGFIGGGIPGISGTMLVIILLPVSYAMDPAAAFLLLTSIYATSVFSGSISAILFRTPGTPEAVATVFDGYPMAKKGEGGKALGISIFSSATGGVFGTLVLIFLTPLLASFALRFSSPEYFALALMGLTVVASLSAGNLVKGFIGVSFGLFIATIGIDTMTGVPRFTFGSGQLMSGIDFIPVLIGLFAISEVLRRVQQVHKVNAKQKVSSELPNWNVMKRISGVIGRSSLLGVFIGILPGIGATTAAMLSYSEAARWSKRSKEFGTGIPEGVAAPESANNAAAMGAMVPLLSLGIPGSATTAILLGAFILHGIQPGPLMFTTQGSLIYTILMGLLVANLLILVIAKPFISVFSKILQVPYTIIGPLIVLFCIVGTFAVRNSIFDVAMMLVFGIIGYYLENAKFPLAPIVLGVVLGPIAEEQFRRAMQMSNNDISIFFTRPIALTFIVLSIISILYPFINKWIKKRKNNASDSAQTVAS</sequence>
<dbReference type="eggNOG" id="COG3333">
    <property type="taxonomic scope" value="Bacteria"/>
</dbReference>
<evidence type="ECO:0000313" key="4">
    <source>
        <dbReference type="Proteomes" id="UP000077856"/>
    </source>
</evidence>
<name>A0A160MCL6_9BACI</name>
<reference evidence="3 4" key="1">
    <citation type="submission" date="2016-04" db="EMBL/GenBank/DDBJ databases">
        <title>Complete genome sequence of Bacillus oceanisediminis strain 2691.</title>
        <authorList>
            <person name="Jeong H."/>
            <person name="Kim H.J."/>
            <person name="Lee D.-W."/>
        </authorList>
    </citation>
    <scope>NUCLEOTIDE SEQUENCE [LARGE SCALE GENOMIC DNA]</scope>
    <source>
        <strain evidence="3 4">2691</strain>
    </source>
</reference>
<dbReference type="PANTHER" id="PTHR35342">
    <property type="entry name" value="TRICARBOXYLIC TRANSPORT PROTEIN"/>
    <property type="match status" value="1"/>
</dbReference>